<protein>
    <submittedName>
        <fullName evidence="2">Uncharacterized protein</fullName>
    </submittedName>
</protein>
<organism evidence="2 3">
    <name type="scientific">Stieleria varia</name>
    <dbReference type="NCBI Taxonomy" id="2528005"/>
    <lineage>
        <taxon>Bacteria</taxon>
        <taxon>Pseudomonadati</taxon>
        <taxon>Planctomycetota</taxon>
        <taxon>Planctomycetia</taxon>
        <taxon>Pirellulales</taxon>
        <taxon>Pirellulaceae</taxon>
        <taxon>Stieleria</taxon>
    </lineage>
</organism>
<comment type="caution">
    <text evidence="2">The sequence shown here is derived from an EMBL/GenBank/DDBJ whole genome shotgun (WGS) entry which is preliminary data.</text>
</comment>
<gene>
    <name evidence="2" type="ORF">Pla52n_64210</name>
</gene>
<dbReference type="AlphaFoldDB" id="A0A5C5ZY53"/>
<reference evidence="2 3" key="1">
    <citation type="submission" date="2019-02" db="EMBL/GenBank/DDBJ databases">
        <title>Deep-cultivation of Planctomycetes and their phenomic and genomic characterization uncovers novel biology.</title>
        <authorList>
            <person name="Wiegand S."/>
            <person name="Jogler M."/>
            <person name="Boedeker C."/>
            <person name="Pinto D."/>
            <person name="Vollmers J."/>
            <person name="Rivas-Marin E."/>
            <person name="Kohn T."/>
            <person name="Peeters S.H."/>
            <person name="Heuer A."/>
            <person name="Rast P."/>
            <person name="Oberbeckmann S."/>
            <person name="Bunk B."/>
            <person name="Jeske O."/>
            <person name="Meyerdierks A."/>
            <person name="Storesund J.E."/>
            <person name="Kallscheuer N."/>
            <person name="Luecker S."/>
            <person name="Lage O.M."/>
            <person name="Pohl T."/>
            <person name="Merkel B.J."/>
            <person name="Hornburger P."/>
            <person name="Mueller R.-W."/>
            <person name="Bruemmer F."/>
            <person name="Labrenz M."/>
            <person name="Spormann A.M."/>
            <person name="Op Den Camp H."/>
            <person name="Overmann J."/>
            <person name="Amann R."/>
            <person name="Jetten M.S.M."/>
            <person name="Mascher T."/>
            <person name="Medema M.H."/>
            <person name="Devos D.P."/>
            <person name="Kaster A.-K."/>
            <person name="Ovreas L."/>
            <person name="Rohde M."/>
            <person name="Galperin M.Y."/>
            <person name="Jogler C."/>
        </authorList>
    </citation>
    <scope>NUCLEOTIDE SEQUENCE [LARGE SCALE GENOMIC DNA]</scope>
    <source>
        <strain evidence="2 3">Pla52n</strain>
    </source>
</reference>
<dbReference type="EMBL" id="SJPN01000013">
    <property type="protein sequence ID" value="TWT91948.1"/>
    <property type="molecule type" value="Genomic_DNA"/>
</dbReference>
<feature type="region of interest" description="Disordered" evidence="1">
    <location>
        <begin position="1"/>
        <end position="21"/>
    </location>
</feature>
<evidence type="ECO:0000256" key="1">
    <source>
        <dbReference type="SAM" id="MobiDB-lite"/>
    </source>
</evidence>
<dbReference type="Proteomes" id="UP000320176">
    <property type="component" value="Unassembled WGS sequence"/>
</dbReference>
<sequence>MSSSPGNLTTHESTQRTNQDKWSFSQATLLTESVLVGGTN</sequence>
<evidence type="ECO:0000313" key="2">
    <source>
        <dbReference type="EMBL" id="TWT91948.1"/>
    </source>
</evidence>
<keyword evidence="3" id="KW-1185">Reference proteome</keyword>
<proteinExistence type="predicted"/>
<evidence type="ECO:0000313" key="3">
    <source>
        <dbReference type="Proteomes" id="UP000320176"/>
    </source>
</evidence>
<accession>A0A5C5ZY53</accession>
<name>A0A5C5ZY53_9BACT</name>